<protein>
    <submittedName>
        <fullName evidence="2">DUF2721 domain-containing protein</fullName>
    </submittedName>
</protein>
<gene>
    <name evidence="2" type="ORF">NM686_016715</name>
</gene>
<dbReference type="RefSeq" id="WP_255188988.1">
    <property type="nucleotide sequence ID" value="NZ_CP113517.1"/>
</dbReference>
<proteinExistence type="predicted"/>
<dbReference type="Pfam" id="PF11026">
    <property type="entry name" value="DUF2721"/>
    <property type="match status" value="1"/>
</dbReference>
<dbReference type="InterPro" id="IPR021279">
    <property type="entry name" value="DUF2721"/>
</dbReference>
<keyword evidence="1" id="KW-1133">Transmembrane helix</keyword>
<evidence type="ECO:0000256" key="1">
    <source>
        <dbReference type="SAM" id="Phobius"/>
    </source>
</evidence>
<feature type="transmembrane region" description="Helical" evidence="1">
    <location>
        <begin position="110"/>
        <end position="130"/>
    </location>
</feature>
<sequence length="144" mass="15375">MAISSLNDVPTVALAIQQAVAPVFLLTGIGSILAVLTNRLGRAIDRMRRLNEMDSGSLGETGKREVRNLSKRTLWIRRAITLCTLSALCVCLSIASLFIAVQLAVDLSDVVAMLFIAAMLSLICGLASFLREIALATQSVDSAK</sequence>
<reference evidence="2" key="1">
    <citation type="submission" date="2022-11" db="EMBL/GenBank/DDBJ databases">
        <title>Methylomonas rapida sp. nov., Carotenoid-Producing Obligate Methanotrophs with High Growth Characteristics and Biotechnological Potential.</title>
        <authorList>
            <person name="Tikhonova E.N."/>
            <person name="Suleimanov R.Z."/>
            <person name="Miroshnikov K."/>
            <person name="Oshkin I.Y."/>
            <person name="Belova S.E."/>
            <person name="Danilova O.V."/>
            <person name="Ashikhmin A."/>
            <person name="Konopkin A."/>
            <person name="But S.Y."/>
            <person name="Khmelenina V.N."/>
            <person name="Kuznetsov N."/>
            <person name="Pimenov N.V."/>
            <person name="Dedysh S.N."/>
        </authorList>
    </citation>
    <scope>NUCLEOTIDE SEQUENCE</scope>
    <source>
        <strain evidence="2">MP1</strain>
    </source>
</reference>
<evidence type="ECO:0000313" key="2">
    <source>
        <dbReference type="EMBL" id="WAR43999.1"/>
    </source>
</evidence>
<keyword evidence="1" id="KW-0472">Membrane</keyword>
<keyword evidence="1" id="KW-0812">Transmembrane</keyword>
<feature type="transmembrane region" description="Helical" evidence="1">
    <location>
        <begin position="79"/>
        <end position="104"/>
    </location>
</feature>
<keyword evidence="3" id="KW-1185">Reference proteome</keyword>
<feature type="transmembrane region" description="Helical" evidence="1">
    <location>
        <begin position="20"/>
        <end position="40"/>
    </location>
</feature>
<dbReference type="EMBL" id="CP113517">
    <property type="protein sequence ID" value="WAR43999.1"/>
    <property type="molecule type" value="Genomic_DNA"/>
</dbReference>
<organism evidence="2 3">
    <name type="scientific">Methylomonas rapida</name>
    <dbReference type="NCBI Taxonomy" id="2963939"/>
    <lineage>
        <taxon>Bacteria</taxon>
        <taxon>Pseudomonadati</taxon>
        <taxon>Pseudomonadota</taxon>
        <taxon>Gammaproteobacteria</taxon>
        <taxon>Methylococcales</taxon>
        <taxon>Methylococcaceae</taxon>
        <taxon>Methylomonas</taxon>
    </lineage>
</organism>
<accession>A0ABY7GGR1</accession>
<name>A0ABY7GGR1_9GAMM</name>
<evidence type="ECO:0000313" key="3">
    <source>
        <dbReference type="Proteomes" id="UP001162780"/>
    </source>
</evidence>
<dbReference type="Proteomes" id="UP001162780">
    <property type="component" value="Chromosome"/>
</dbReference>